<name>A0AAW9R841_9GAMM</name>
<feature type="signal peptide" evidence="1">
    <location>
        <begin position="1"/>
        <end position="25"/>
    </location>
</feature>
<gene>
    <name evidence="2" type="ORF">V3330_14430</name>
</gene>
<sequence length="165" mass="18020">MMMKILKILGSTFFLAMATMTSAVADEASEENSDTRTSELFLVVYQDPSCGCCGKWVKHMRDNGFTVKSVLESNMNARKQSLGIPPKLRSCHTAVIDDYVIEGHVPAADVKRLLNERPEGDGLAVPGMPLGSPGMEYGERRQAYDVLLFDAAGDTAVFKHHPATP</sequence>
<dbReference type="SUPFAM" id="SSF52833">
    <property type="entry name" value="Thioredoxin-like"/>
    <property type="match status" value="1"/>
</dbReference>
<accession>A0AAW9R841</accession>
<proteinExistence type="predicted"/>
<dbReference type="EMBL" id="JAZHOG010000010">
    <property type="protein sequence ID" value="MEJ8568827.1"/>
    <property type="molecule type" value="Genomic_DNA"/>
</dbReference>
<dbReference type="Pfam" id="PF04214">
    <property type="entry name" value="DUF411"/>
    <property type="match status" value="1"/>
</dbReference>
<evidence type="ECO:0000313" key="2">
    <source>
        <dbReference type="EMBL" id="MEJ8568827.1"/>
    </source>
</evidence>
<reference evidence="2 3" key="1">
    <citation type="submission" date="2024-02" db="EMBL/GenBank/DDBJ databases">
        <title>A novel Wenzhouxiangellaceae bacterium, isolated from coastal sediments.</title>
        <authorList>
            <person name="Du Z.-J."/>
            <person name="Ye Y.-Q."/>
            <person name="Zhang X.-Y."/>
        </authorList>
    </citation>
    <scope>NUCLEOTIDE SEQUENCE [LARGE SCALE GENOMIC DNA]</scope>
    <source>
        <strain evidence="2 3">CH-27</strain>
    </source>
</reference>
<dbReference type="InterPro" id="IPR007332">
    <property type="entry name" value="DUF411"/>
</dbReference>
<keyword evidence="3" id="KW-1185">Reference proteome</keyword>
<comment type="caution">
    <text evidence="2">The sequence shown here is derived from an EMBL/GenBank/DDBJ whole genome shotgun (WGS) entry which is preliminary data.</text>
</comment>
<organism evidence="2 3">
    <name type="scientific">Elongatibacter sediminis</name>
    <dbReference type="NCBI Taxonomy" id="3119006"/>
    <lineage>
        <taxon>Bacteria</taxon>
        <taxon>Pseudomonadati</taxon>
        <taxon>Pseudomonadota</taxon>
        <taxon>Gammaproteobacteria</taxon>
        <taxon>Chromatiales</taxon>
        <taxon>Wenzhouxiangellaceae</taxon>
        <taxon>Elongatibacter</taxon>
    </lineage>
</organism>
<dbReference type="AlphaFoldDB" id="A0AAW9R841"/>
<keyword evidence="1" id="KW-0732">Signal</keyword>
<evidence type="ECO:0000313" key="3">
    <source>
        <dbReference type="Proteomes" id="UP001359886"/>
    </source>
</evidence>
<dbReference type="Proteomes" id="UP001359886">
    <property type="component" value="Unassembled WGS sequence"/>
</dbReference>
<dbReference type="InterPro" id="IPR036249">
    <property type="entry name" value="Thioredoxin-like_sf"/>
</dbReference>
<protein>
    <submittedName>
        <fullName evidence="2">DUF411 domain-containing protein</fullName>
    </submittedName>
</protein>
<evidence type="ECO:0000256" key="1">
    <source>
        <dbReference type="SAM" id="SignalP"/>
    </source>
</evidence>
<feature type="chain" id="PRO_5044027118" evidence="1">
    <location>
        <begin position="26"/>
        <end position="165"/>
    </location>
</feature>